<dbReference type="PANTHER" id="PTHR23163">
    <property type="entry name" value="RING FINGER PROTEIN-RELATED"/>
    <property type="match status" value="1"/>
</dbReference>
<evidence type="ECO:0000256" key="16">
    <source>
        <dbReference type="SAM" id="Coils"/>
    </source>
</evidence>
<evidence type="ECO:0000256" key="9">
    <source>
        <dbReference type="ARBA" id="ARBA00022833"/>
    </source>
</evidence>
<dbReference type="InterPro" id="IPR013956">
    <property type="entry name" value="E3_ubiquit_lig_Bre1"/>
</dbReference>
<evidence type="ECO:0000256" key="17">
    <source>
        <dbReference type="SAM" id="MobiDB-lite"/>
    </source>
</evidence>
<dbReference type="GO" id="GO:0008270">
    <property type="term" value="F:zinc ion binding"/>
    <property type="evidence" value="ECO:0007669"/>
    <property type="project" value="UniProtKB-KW"/>
</dbReference>
<comment type="subcellular location">
    <subcellularLocation>
        <location evidence="2 15">Nucleus</location>
    </subcellularLocation>
</comment>
<dbReference type="InterPro" id="IPR058643">
    <property type="entry name" value="BRE1-like_CC"/>
</dbReference>
<dbReference type="STRING" id="945553.A0A0D2NPL6"/>
<reference evidence="20" key="1">
    <citation type="submission" date="2014-04" db="EMBL/GenBank/DDBJ databases">
        <title>Evolutionary Origins and Diversification of the Mycorrhizal Mutualists.</title>
        <authorList>
            <consortium name="DOE Joint Genome Institute"/>
            <consortium name="Mycorrhizal Genomics Consortium"/>
            <person name="Kohler A."/>
            <person name="Kuo A."/>
            <person name="Nagy L.G."/>
            <person name="Floudas D."/>
            <person name="Copeland A."/>
            <person name="Barry K.W."/>
            <person name="Cichocki N."/>
            <person name="Veneault-Fourrey C."/>
            <person name="LaButti K."/>
            <person name="Lindquist E.A."/>
            <person name="Lipzen A."/>
            <person name="Lundell T."/>
            <person name="Morin E."/>
            <person name="Murat C."/>
            <person name="Riley R."/>
            <person name="Ohm R."/>
            <person name="Sun H."/>
            <person name="Tunlid A."/>
            <person name="Henrissat B."/>
            <person name="Grigoriev I.V."/>
            <person name="Hibbett D.S."/>
            <person name="Martin F."/>
        </authorList>
    </citation>
    <scope>NUCLEOTIDE SEQUENCE [LARGE SCALE GENOMIC DNA]</scope>
    <source>
        <strain evidence="20">FD-334 SS-4</strain>
    </source>
</reference>
<keyword evidence="12 15" id="KW-0539">Nucleus</keyword>
<feature type="coiled-coil region" evidence="16">
    <location>
        <begin position="276"/>
        <end position="409"/>
    </location>
</feature>
<comment type="function">
    <text evidence="13">E3 ubiquitin-protein ligase that mediates monoubiquitination of histone H2B to form H2BK123ub1. H2BK123ub1 gives a specific tag for epigenetic transcriptional activation and is also a prerequisite for H3K4me and H3K79me formation.</text>
</comment>
<proteinExistence type="inferred from homology"/>
<evidence type="ECO:0000256" key="15">
    <source>
        <dbReference type="RuleBase" id="RU365038"/>
    </source>
</evidence>
<dbReference type="GO" id="GO:0061630">
    <property type="term" value="F:ubiquitin protein ligase activity"/>
    <property type="evidence" value="ECO:0007669"/>
    <property type="project" value="UniProtKB-EC"/>
</dbReference>
<dbReference type="Pfam" id="PF26095">
    <property type="entry name" value="CC_Bre1"/>
    <property type="match status" value="1"/>
</dbReference>
<dbReference type="InterPro" id="IPR013083">
    <property type="entry name" value="Znf_RING/FYVE/PHD"/>
</dbReference>
<accession>A0A0D2NPL6</accession>
<evidence type="ECO:0000259" key="18">
    <source>
        <dbReference type="PROSITE" id="PS50089"/>
    </source>
</evidence>
<dbReference type="GO" id="GO:0033503">
    <property type="term" value="C:HULC complex"/>
    <property type="evidence" value="ECO:0007669"/>
    <property type="project" value="TreeGrafter"/>
</dbReference>
<keyword evidence="20" id="KW-1185">Reference proteome</keyword>
<keyword evidence="7 14" id="KW-0863">Zinc-finger</keyword>
<sequence>MESRKRPLADVEDTMVSKKRILTGSNGSPHVNGDVEAEDEVFGEKLEMFRKEAIYRRMKHYSKEHERSQTRIEELELRKSTCEAGLAAISACWAQLVDTIRLVVKPDDIPTVNIHSQEIFDLTAHLQSEPLPEVAAALGDTVNATRALVTKFVQMEEGQRSRLLQSENFPECQRAQNECIMLRSELNILRERLRDSESQKESYRNSLVALESKIERLQSKTVLAIESRGSNTETKGQEVENERKEEVQPKPSSPPVIPPTPITPAQPNGIYDLSQIDNLTARIKAKDTKILELEKEAALLRDEKTMMEVEHKSPSIEQISENPYYKVVLNHASHLESVINDKNDQIHRLQEELNTILAGRTEWEDSIVNSSNQQAQEYRNMLTKRDAENARLREQREQQSAELTERRQKDSVKQASFQEYKALVESNSERISILQSELSRCKAQLAATASSEDLMLFFLGGNADEVQYFKTLKEQKMHAESRVAAMEQTFSIYQDDQPDIVQHMKAQADAVEALSLVKSELEIYQNTFGPLATISPDVAQLREELEKKEAELRQLRLLETQRKENEAPLFSELDKLSTLWESLDRQLKSKVFDLNTLEERLLKSGVDKAKSDNKYYAAMRDKEAIESERKNLARTLEKQGKVVDRLVDVEKHLKSQLNLVEKENLAIKRYTESVKDKVIRSEKEISDLNAQLECEKKKYHDLTIMFREHENYIQTKRAEFRTKEEELIGGVKELEKEIAQLKKKRKLEPSQGKTDHESENLRQALINCSTCREDNAFRSTIITKCMHTFCKACVDARLATRQRKCPACNLAFGQSDVHTFFFQ</sequence>
<keyword evidence="5 15" id="KW-0808">Transferase</keyword>
<keyword evidence="8 15" id="KW-0833">Ubl conjugation pathway</keyword>
<evidence type="ECO:0000256" key="4">
    <source>
        <dbReference type="ARBA" id="ARBA00005555"/>
    </source>
</evidence>
<keyword evidence="11 15" id="KW-0175">Coiled coil</keyword>
<organism evidence="19 20">
    <name type="scientific">Hypholoma sublateritium (strain FD-334 SS-4)</name>
    <dbReference type="NCBI Taxonomy" id="945553"/>
    <lineage>
        <taxon>Eukaryota</taxon>
        <taxon>Fungi</taxon>
        <taxon>Dikarya</taxon>
        <taxon>Basidiomycota</taxon>
        <taxon>Agaricomycotina</taxon>
        <taxon>Agaricomycetes</taxon>
        <taxon>Agaricomycetidae</taxon>
        <taxon>Agaricales</taxon>
        <taxon>Agaricineae</taxon>
        <taxon>Strophariaceae</taxon>
        <taxon>Hypholoma</taxon>
    </lineage>
</organism>
<keyword evidence="9 15" id="KW-0862">Zinc</keyword>
<evidence type="ECO:0000256" key="10">
    <source>
        <dbReference type="ARBA" id="ARBA00022853"/>
    </source>
</evidence>
<dbReference type="Pfam" id="PF08647">
    <property type="entry name" value="BRE1"/>
    <property type="match status" value="1"/>
</dbReference>
<evidence type="ECO:0000256" key="5">
    <source>
        <dbReference type="ARBA" id="ARBA00022679"/>
    </source>
</evidence>
<evidence type="ECO:0000256" key="12">
    <source>
        <dbReference type="ARBA" id="ARBA00023242"/>
    </source>
</evidence>
<dbReference type="AlphaFoldDB" id="A0A0D2NPL6"/>
<evidence type="ECO:0000256" key="7">
    <source>
        <dbReference type="ARBA" id="ARBA00022771"/>
    </source>
</evidence>
<dbReference type="GO" id="GO:0016567">
    <property type="term" value="P:protein ubiquitination"/>
    <property type="evidence" value="ECO:0007669"/>
    <property type="project" value="UniProtKB-UniRule"/>
</dbReference>
<keyword evidence="10 15" id="KW-0156">Chromatin regulator</keyword>
<comment type="pathway">
    <text evidence="3 15">Protein modification; protein ubiquitination.</text>
</comment>
<evidence type="ECO:0000256" key="6">
    <source>
        <dbReference type="ARBA" id="ARBA00022723"/>
    </source>
</evidence>
<feature type="compositionally biased region" description="Basic and acidic residues" evidence="17">
    <location>
        <begin position="235"/>
        <end position="248"/>
    </location>
</feature>
<evidence type="ECO:0000256" key="8">
    <source>
        <dbReference type="ARBA" id="ARBA00022786"/>
    </source>
</evidence>
<dbReference type="SUPFAM" id="SSF57850">
    <property type="entry name" value="RING/U-box"/>
    <property type="match status" value="1"/>
</dbReference>
<comment type="catalytic activity">
    <reaction evidence="1 15">
        <text>S-ubiquitinyl-[E2 ubiquitin-conjugating enzyme]-L-cysteine + [acceptor protein]-L-lysine = [E2 ubiquitin-conjugating enzyme]-L-cysteine + N(6)-ubiquitinyl-[acceptor protein]-L-lysine.</text>
        <dbReference type="EC" id="2.3.2.27"/>
    </reaction>
</comment>
<evidence type="ECO:0000256" key="11">
    <source>
        <dbReference type="ARBA" id="ARBA00023054"/>
    </source>
</evidence>
<evidence type="ECO:0000256" key="3">
    <source>
        <dbReference type="ARBA" id="ARBA00004906"/>
    </source>
</evidence>
<name>A0A0D2NPL6_HYPSF</name>
<evidence type="ECO:0000256" key="14">
    <source>
        <dbReference type="PROSITE-ProRule" id="PRU00175"/>
    </source>
</evidence>
<evidence type="ECO:0000313" key="19">
    <source>
        <dbReference type="EMBL" id="KJA20709.1"/>
    </source>
</evidence>
<dbReference type="Gene3D" id="3.30.40.10">
    <property type="entry name" value="Zinc/RING finger domain, C3HC4 (zinc finger)"/>
    <property type="match status" value="1"/>
</dbReference>
<feature type="domain" description="RING-type" evidence="18">
    <location>
        <begin position="768"/>
        <end position="809"/>
    </location>
</feature>
<dbReference type="SMART" id="SM00184">
    <property type="entry name" value="RING"/>
    <property type="match status" value="1"/>
</dbReference>
<dbReference type="OMA" id="YRQMQEY"/>
<keyword evidence="6 15" id="KW-0479">Metal-binding</keyword>
<dbReference type="EMBL" id="KN817564">
    <property type="protein sequence ID" value="KJA20709.1"/>
    <property type="molecule type" value="Genomic_DNA"/>
</dbReference>
<evidence type="ECO:0000256" key="2">
    <source>
        <dbReference type="ARBA" id="ARBA00004123"/>
    </source>
</evidence>
<feature type="coiled-coil region" evidence="16">
    <location>
        <begin position="724"/>
        <end position="751"/>
    </location>
</feature>
<dbReference type="InterPro" id="IPR018957">
    <property type="entry name" value="Znf_C3HC4_RING-type"/>
</dbReference>
<dbReference type="GO" id="GO:0005634">
    <property type="term" value="C:nucleus"/>
    <property type="evidence" value="ECO:0007669"/>
    <property type="project" value="UniProtKB-SubCell"/>
</dbReference>
<dbReference type="PANTHER" id="PTHR23163:SF0">
    <property type="entry name" value="E3 UBIQUITIN-PROTEIN LIGASE BRE1"/>
    <property type="match status" value="1"/>
</dbReference>
<protein>
    <recommendedName>
        <fullName evidence="15">E3 ubiquitin protein ligase</fullName>
        <ecNumber evidence="15">2.3.2.27</ecNumber>
    </recommendedName>
</protein>
<feature type="region of interest" description="Disordered" evidence="17">
    <location>
        <begin position="225"/>
        <end position="268"/>
    </location>
</feature>
<dbReference type="OrthoDB" id="10266039at2759"/>
<evidence type="ECO:0000256" key="13">
    <source>
        <dbReference type="ARBA" id="ARBA00059679"/>
    </source>
</evidence>
<feature type="coiled-coil region" evidence="16">
    <location>
        <begin position="172"/>
        <end position="220"/>
    </location>
</feature>
<gene>
    <name evidence="19" type="ORF">HYPSUDRAFT_141681</name>
</gene>
<dbReference type="UniPathway" id="UPA00143"/>
<dbReference type="PROSITE" id="PS50089">
    <property type="entry name" value="ZF_RING_2"/>
    <property type="match status" value="1"/>
</dbReference>
<dbReference type="GO" id="GO:0006325">
    <property type="term" value="P:chromatin organization"/>
    <property type="evidence" value="ECO:0007669"/>
    <property type="project" value="UniProtKB-KW"/>
</dbReference>
<feature type="compositionally biased region" description="Pro residues" evidence="17">
    <location>
        <begin position="251"/>
        <end position="264"/>
    </location>
</feature>
<evidence type="ECO:0000313" key="20">
    <source>
        <dbReference type="Proteomes" id="UP000054270"/>
    </source>
</evidence>
<dbReference type="PROSITE" id="PS00518">
    <property type="entry name" value="ZF_RING_1"/>
    <property type="match status" value="1"/>
</dbReference>
<dbReference type="Proteomes" id="UP000054270">
    <property type="component" value="Unassembled WGS sequence"/>
</dbReference>
<dbReference type="Pfam" id="PF00097">
    <property type="entry name" value="zf-C3HC4"/>
    <property type="match status" value="1"/>
</dbReference>
<dbReference type="EC" id="2.3.2.27" evidence="15"/>
<comment type="similarity">
    <text evidence="4 15">Belongs to the BRE1 family.</text>
</comment>
<dbReference type="InterPro" id="IPR017907">
    <property type="entry name" value="Znf_RING_CS"/>
</dbReference>
<dbReference type="InterPro" id="IPR001841">
    <property type="entry name" value="Znf_RING"/>
</dbReference>
<dbReference type="CDD" id="cd16499">
    <property type="entry name" value="RING-HC_Bre1-like"/>
    <property type="match status" value="1"/>
</dbReference>
<evidence type="ECO:0000256" key="1">
    <source>
        <dbReference type="ARBA" id="ARBA00000900"/>
    </source>
</evidence>